<dbReference type="AlphaFoldDB" id="A0A1M7YMH3"/>
<sequence length="209" mass="24498">MQDKFYKIIDKNYGEIKENIFYRIINYEKNKRTLSQIPYLPFLDLAVTFYYMIQNSSEYISSIPITNRHLKRWKVNLKTVMEQAVENTPRIFPVKINSMEEEIRALTTEAAFQEGHSMYVISNTIGINGASCLLYKEPIKLLAEKLNGNFYILPSSIHEIIAIKDTGLFEKEELARMVKEVNMTQVAEEDYLSDSIYYYCKEEKRITVA</sequence>
<dbReference type="EMBL" id="FRFD01000014">
    <property type="protein sequence ID" value="SHO53726.1"/>
    <property type="molecule type" value="Genomic_DNA"/>
</dbReference>
<evidence type="ECO:0000313" key="2">
    <source>
        <dbReference type="Proteomes" id="UP000184612"/>
    </source>
</evidence>
<evidence type="ECO:0000313" key="1">
    <source>
        <dbReference type="EMBL" id="SHO53726.1"/>
    </source>
</evidence>
<name>A0A1M7YMH3_9FIRM</name>
<protein>
    <submittedName>
        <fullName evidence="1">Uncharacterized protein</fullName>
    </submittedName>
</protein>
<dbReference type="STRING" id="1121345.SAMN02745217_04262"/>
<dbReference type="RefSeq" id="WP_073590892.1">
    <property type="nucleotide sequence ID" value="NZ_FRFD01000014.1"/>
</dbReference>
<dbReference type="Proteomes" id="UP000184612">
    <property type="component" value="Unassembled WGS sequence"/>
</dbReference>
<accession>A0A1M7YMH3</accession>
<dbReference type="Pfam" id="PF18941">
    <property type="entry name" value="DUF5688"/>
    <property type="match status" value="1"/>
</dbReference>
<keyword evidence="2" id="KW-1185">Reference proteome</keyword>
<dbReference type="InterPro" id="IPR043743">
    <property type="entry name" value="DUF5688"/>
</dbReference>
<proteinExistence type="predicted"/>
<gene>
    <name evidence="1" type="ORF">SAMN02745217_04262</name>
</gene>
<dbReference type="OrthoDB" id="1655031at2"/>
<organism evidence="1 2">
    <name type="scientific">Anaerocolumna xylanovorans DSM 12503</name>
    <dbReference type="NCBI Taxonomy" id="1121345"/>
    <lineage>
        <taxon>Bacteria</taxon>
        <taxon>Bacillati</taxon>
        <taxon>Bacillota</taxon>
        <taxon>Clostridia</taxon>
        <taxon>Lachnospirales</taxon>
        <taxon>Lachnospiraceae</taxon>
        <taxon>Anaerocolumna</taxon>
    </lineage>
</organism>
<reference evidence="1 2" key="1">
    <citation type="submission" date="2016-12" db="EMBL/GenBank/DDBJ databases">
        <authorList>
            <person name="Song W.-J."/>
            <person name="Kurnit D.M."/>
        </authorList>
    </citation>
    <scope>NUCLEOTIDE SEQUENCE [LARGE SCALE GENOMIC DNA]</scope>
    <source>
        <strain evidence="1 2">DSM 12503</strain>
    </source>
</reference>